<evidence type="ECO:0000313" key="2">
    <source>
        <dbReference type="EMBL" id="QEL15964.1"/>
    </source>
</evidence>
<evidence type="ECO:0000256" key="1">
    <source>
        <dbReference type="PROSITE-ProRule" id="PRU00221"/>
    </source>
</evidence>
<feature type="repeat" description="WD" evidence="1">
    <location>
        <begin position="257"/>
        <end position="292"/>
    </location>
</feature>
<gene>
    <name evidence="2" type="ORF">PX52LOC_02901</name>
</gene>
<evidence type="ECO:0000313" key="3">
    <source>
        <dbReference type="Proteomes" id="UP000324974"/>
    </source>
</evidence>
<keyword evidence="1" id="KW-0853">WD repeat</keyword>
<sequence length="292" mass="32286">MLAWQAFDKRVNYLAFSPDGTRVVACGDSEGIKVFDSFTGRELWFRTGDGRREHWHGHFTPDGKRVVLLFGNQILVLAADDGRELAKHSRVIAAFALLPDSQHLIAVTRAMDTCELKQLTLLGGDRIWKKVLTYKGGIIRLILSPDQRHLATISNFEGLLLDTATRKIRFKLPDKRFDNLSAHLAFSPDGRTLVYTAGSALHVCDVEAAKLRATVTRKGTGHGELAFTPDGRHLLRVGQGASVSLWDTAAWEPARSYNWKAGRLSSLTVSPDGTRAAVASERGKIVVWDLDV</sequence>
<dbReference type="InterPro" id="IPR001680">
    <property type="entry name" value="WD40_rpt"/>
</dbReference>
<name>A0A5C1AFP2_9BACT</name>
<dbReference type="InterPro" id="IPR011659">
    <property type="entry name" value="WD40"/>
</dbReference>
<dbReference type="Gene3D" id="2.130.10.10">
    <property type="entry name" value="YVTN repeat-like/Quinoprotein amine dehydrogenase"/>
    <property type="match status" value="2"/>
</dbReference>
<reference evidence="3" key="1">
    <citation type="submission" date="2019-08" db="EMBL/GenBank/DDBJ databases">
        <title>Limnoglobus roseus gen. nov., sp. nov., a novel freshwater planctomycete with a giant genome from the family Gemmataceae.</title>
        <authorList>
            <person name="Kulichevskaya I.S."/>
            <person name="Naumoff D.G."/>
            <person name="Miroshnikov K."/>
            <person name="Ivanova A."/>
            <person name="Philippov D.A."/>
            <person name="Hakobyan A."/>
            <person name="Rijpstra I.C."/>
            <person name="Sinninghe Damste J.S."/>
            <person name="Liesack W."/>
            <person name="Dedysh S.N."/>
        </authorList>
    </citation>
    <scope>NUCLEOTIDE SEQUENCE [LARGE SCALE GENOMIC DNA]</scope>
    <source>
        <strain evidence="3">PX52</strain>
    </source>
</reference>
<accession>A0A5C1AFP2</accession>
<dbReference type="RefSeq" id="WP_149110729.1">
    <property type="nucleotide sequence ID" value="NZ_CP042425.1"/>
</dbReference>
<dbReference type="InterPro" id="IPR015943">
    <property type="entry name" value="WD40/YVTN_repeat-like_dom_sf"/>
</dbReference>
<dbReference type="EMBL" id="CP042425">
    <property type="protein sequence ID" value="QEL15964.1"/>
    <property type="molecule type" value="Genomic_DNA"/>
</dbReference>
<dbReference type="PROSITE" id="PS50294">
    <property type="entry name" value="WD_REPEATS_REGION"/>
    <property type="match status" value="1"/>
</dbReference>
<dbReference type="PANTHER" id="PTHR19879">
    <property type="entry name" value="TRANSCRIPTION INITIATION FACTOR TFIID"/>
    <property type="match status" value="1"/>
</dbReference>
<dbReference type="Proteomes" id="UP000324974">
    <property type="component" value="Chromosome"/>
</dbReference>
<organism evidence="2 3">
    <name type="scientific">Limnoglobus roseus</name>
    <dbReference type="NCBI Taxonomy" id="2598579"/>
    <lineage>
        <taxon>Bacteria</taxon>
        <taxon>Pseudomonadati</taxon>
        <taxon>Planctomycetota</taxon>
        <taxon>Planctomycetia</taxon>
        <taxon>Gemmatales</taxon>
        <taxon>Gemmataceae</taxon>
        <taxon>Limnoglobus</taxon>
    </lineage>
</organism>
<keyword evidence="3" id="KW-1185">Reference proteome</keyword>
<dbReference type="PANTHER" id="PTHR19879:SF9">
    <property type="entry name" value="TRANSCRIPTION INITIATION FACTOR TFIID SUBUNIT 5"/>
    <property type="match status" value="1"/>
</dbReference>
<proteinExistence type="predicted"/>
<dbReference type="AlphaFoldDB" id="A0A5C1AFP2"/>
<dbReference type="KEGG" id="lrs:PX52LOC_02901"/>
<dbReference type="OrthoDB" id="500858at2"/>
<dbReference type="SMART" id="SM00320">
    <property type="entry name" value="WD40"/>
    <property type="match status" value="3"/>
</dbReference>
<protein>
    <submittedName>
        <fullName evidence="2">WD40 repeat domain-containing protein</fullName>
    </submittedName>
</protein>
<dbReference type="PROSITE" id="PS50082">
    <property type="entry name" value="WD_REPEATS_2"/>
    <property type="match status" value="1"/>
</dbReference>
<dbReference type="Pfam" id="PF00400">
    <property type="entry name" value="WD40"/>
    <property type="match status" value="2"/>
</dbReference>
<dbReference type="SUPFAM" id="SSF82171">
    <property type="entry name" value="DPP6 N-terminal domain-like"/>
    <property type="match status" value="1"/>
</dbReference>
<dbReference type="Pfam" id="PF07676">
    <property type="entry name" value="PD40"/>
    <property type="match status" value="1"/>
</dbReference>